<dbReference type="InterPro" id="IPR001867">
    <property type="entry name" value="OmpR/PhoB-type_DNA-bd"/>
</dbReference>
<dbReference type="RefSeq" id="WP_141848443.1">
    <property type="nucleotide sequence ID" value="NZ_BAAAPR010000005.1"/>
</dbReference>
<feature type="DNA-binding region" description="OmpR/PhoB-type" evidence="7">
    <location>
        <begin position="126"/>
        <end position="224"/>
    </location>
</feature>
<organism evidence="10 11">
    <name type="scientific">Lapillicoccus jejuensis</name>
    <dbReference type="NCBI Taxonomy" id="402171"/>
    <lineage>
        <taxon>Bacteria</taxon>
        <taxon>Bacillati</taxon>
        <taxon>Actinomycetota</taxon>
        <taxon>Actinomycetes</taxon>
        <taxon>Micrococcales</taxon>
        <taxon>Intrasporangiaceae</taxon>
        <taxon>Lapillicoccus</taxon>
    </lineage>
</organism>
<dbReference type="AlphaFoldDB" id="A0A542E0Y9"/>
<dbReference type="InterPro" id="IPR039420">
    <property type="entry name" value="WalR-like"/>
</dbReference>
<evidence type="ECO:0000256" key="6">
    <source>
        <dbReference type="PROSITE-ProRule" id="PRU00169"/>
    </source>
</evidence>
<dbReference type="InterPro" id="IPR011006">
    <property type="entry name" value="CheY-like_superfamily"/>
</dbReference>
<keyword evidence="11" id="KW-1185">Reference proteome</keyword>
<dbReference type="SMART" id="SM00862">
    <property type="entry name" value="Trans_reg_C"/>
    <property type="match status" value="1"/>
</dbReference>
<dbReference type="EMBL" id="VFMN01000001">
    <property type="protein sequence ID" value="TQJ09010.1"/>
    <property type="molecule type" value="Genomic_DNA"/>
</dbReference>
<evidence type="ECO:0000313" key="11">
    <source>
        <dbReference type="Proteomes" id="UP000317893"/>
    </source>
</evidence>
<keyword evidence="5" id="KW-0804">Transcription</keyword>
<dbReference type="InterPro" id="IPR036388">
    <property type="entry name" value="WH-like_DNA-bd_sf"/>
</dbReference>
<dbReference type="Gene3D" id="1.10.10.10">
    <property type="entry name" value="Winged helix-like DNA-binding domain superfamily/Winged helix DNA-binding domain"/>
    <property type="match status" value="1"/>
</dbReference>
<dbReference type="SMART" id="SM00448">
    <property type="entry name" value="REC"/>
    <property type="match status" value="1"/>
</dbReference>
<dbReference type="SUPFAM" id="SSF52172">
    <property type="entry name" value="CheY-like"/>
    <property type="match status" value="1"/>
</dbReference>
<evidence type="ECO:0000259" key="8">
    <source>
        <dbReference type="PROSITE" id="PS50110"/>
    </source>
</evidence>
<dbReference type="GO" id="GO:0032993">
    <property type="term" value="C:protein-DNA complex"/>
    <property type="evidence" value="ECO:0007669"/>
    <property type="project" value="TreeGrafter"/>
</dbReference>
<evidence type="ECO:0000256" key="1">
    <source>
        <dbReference type="ARBA" id="ARBA00022553"/>
    </source>
</evidence>
<evidence type="ECO:0000256" key="5">
    <source>
        <dbReference type="ARBA" id="ARBA00023163"/>
    </source>
</evidence>
<comment type="caution">
    <text evidence="10">The sequence shown here is derived from an EMBL/GenBank/DDBJ whole genome shotgun (WGS) entry which is preliminary data.</text>
</comment>
<dbReference type="Pfam" id="PF00486">
    <property type="entry name" value="Trans_reg_C"/>
    <property type="match status" value="1"/>
</dbReference>
<proteinExistence type="predicted"/>
<dbReference type="PROSITE" id="PS50110">
    <property type="entry name" value="RESPONSE_REGULATORY"/>
    <property type="match status" value="1"/>
</dbReference>
<evidence type="ECO:0000256" key="4">
    <source>
        <dbReference type="ARBA" id="ARBA00023125"/>
    </source>
</evidence>
<reference evidence="10 11" key="1">
    <citation type="submission" date="2019-06" db="EMBL/GenBank/DDBJ databases">
        <title>Sequencing the genomes of 1000 actinobacteria strains.</title>
        <authorList>
            <person name="Klenk H.-P."/>
        </authorList>
    </citation>
    <scope>NUCLEOTIDE SEQUENCE [LARGE SCALE GENOMIC DNA]</scope>
    <source>
        <strain evidence="10 11">DSM 18607</strain>
    </source>
</reference>
<evidence type="ECO:0000313" key="10">
    <source>
        <dbReference type="EMBL" id="TQJ09010.1"/>
    </source>
</evidence>
<evidence type="ECO:0000256" key="3">
    <source>
        <dbReference type="ARBA" id="ARBA00023015"/>
    </source>
</evidence>
<feature type="domain" description="OmpR/PhoB-type" evidence="9">
    <location>
        <begin position="126"/>
        <end position="224"/>
    </location>
</feature>
<keyword evidence="2" id="KW-0902">Two-component regulatory system</keyword>
<dbReference type="Proteomes" id="UP000317893">
    <property type="component" value="Unassembled WGS sequence"/>
</dbReference>
<evidence type="ECO:0000259" key="9">
    <source>
        <dbReference type="PROSITE" id="PS51755"/>
    </source>
</evidence>
<dbReference type="GO" id="GO:0000976">
    <property type="term" value="F:transcription cis-regulatory region binding"/>
    <property type="evidence" value="ECO:0007669"/>
    <property type="project" value="TreeGrafter"/>
</dbReference>
<dbReference type="GO" id="GO:0006355">
    <property type="term" value="P:regulation of DNA-templated transcription"/>
    <property type="evidence" value="ECO:0007669"/>
    <property type="project" value="InterPro"/>
</dbReference>
<dbReference type="PANTHER" id="PTHR48111:SF36">
    <property type="entry name" value="TRANSCRIPTIONAL REGULATORY PROTEIN CUTR"/>
    <property type="match status" value="1"/>
</dbReference>
<dbReference type="FunFam" id="3.40.50.2300:FF:000002">
    <property type="entry name" value="DNA-binding response regulator PhoP"/>
    <property type="match status" value="1"/>
</dbReference>
<dbReference type="GO" id="GO:0005829">
    <property type="term" value="C:cytosol"/>
    <property type="evidence" value="ECO:0007669"/>
    <property type="project" value="TreeGrafter"/>
</dbReference>
<evidence type="ECO:0000256" key="2">
    <source>
        <dbReference type="ARBA" id="ARBA00023012"/>
    </source>
</evidence>
<evidence type="ECO:0000256" key="7">
    <source>
        <dbReference type="PROSITE-ProRule" id="PRU01091"/>
    </source>
</evidence>
<feature type="modified residue" description="4-aspartylphosphate" evidence="6">
    <location>
        <position position="51"/>
    </location>
</feature>
<keyword evidence="4 7" id="KW-0238">DNA-binding</keyword>
<dbReference type="CDD" id="cd00383">
    <property type="entry name" value="trans_reg_C"/>
    <property type="match status" value="1"/>
</dbReference>
<accession>A0A542E0Y9</accession>
<feature type="domain" description="Response regulatory" evidence="8">
    <location>
        <begin position="2"/>
        <end position="116"/>
    </location>
</feature>
<protein>
    <submittedName>
        <fullName evidence="10">DNA-binding response OmpR family regulator</fullName>
    </submittedName>
</protein>
<dbReference type="GO" id="GO:0000156">
    <property type="term" value="F:phosphorelay response regulator activity"/>
    <property type="evidence" value="ECO:0007669"/>
    <property type="project" value="TreeGrafter"/>
</dbReference>
<dbReference type="Gene3D" id="3.40.50.2300">
    <property type="match status" value="1"/>
</dbReference>
<dbReference type="PROSITE" id="PS51755">
    <property type="entry name" value="OMPR_PHOB"/>
    <property type="match status" value="1"/>
</dbReference>
<name>A0A542E0Y9_9MICO</name>
<dbReference type="InterPro" id="IPR001789">
    <property type="entry name" value="Sig_transdc_resp-reg_receiver"/>
</dbReference>
<keyword evidence="3" id="KW-0805">Transcription regulation</keyword>
<dbReference type="Pfam" id="PF00072">
    <property type="entry name" value="Response_reg"/>
    <property type="match status" value="1"/>
</dbReference>
<sequence length="228" mass="25707">MRILLVEDERPLAEVVRRGLVKEGFEVDVLHDGEEALWRAGEQPYDVLVLDIMLPGLDGYQLVERLRERQVTTPVLMLTALDDEYDQAQAFDLGADDYLTKPFSFVVLAARLRALHRRSGSGAAASGLLEVGDLRLDPRTRRVHRGDHEIRLTAREFALLRYLMERPDEVVGKRELLDEVWDPGFDGPANVVEVYVGYLRRKLDVPFGVASLETVRGAGYRLVASPTP</sequence>
<keyword evidence="1 6" id="KW-0597">Phosphoprotein</keyword>
<dbReference type="PANTHER" id="PTHR48111">
    <property type="entry name" value="REGULATOR OF RPOS"/>
    <property type="match status" value="1"/>
</dbReference>
<dbReference type="OrthoDB" id="9812490at2"/>
<dbReference type="FunFam" id="1.10.10.10:FF:000005">
    <property type="entry name" value="Two-component system response regulator"/>
    <property type="match status" value="1"/>
</dbReference>
<gene>
    <name evidence="10" type="ORF">FB458_2112</name>
</gene>